<keyword evidence="3" id="KW-0762">Sugar transport</keyword>
<feature type="signal peptide" evidence="2">
    <location>
        <begin position="1"/>
        <end position="23"/>
    </location>
</feature>
<protein>
    <submittedName>
        <fullName evidence="3">Multiple sugar transport system substrate-binding protein</fullName>
    </submittedName>
</protein>
<accession>A0ABU1NSX6</accession>
<evidence type="ECO:0000256" key="1">
    <source>
        <dbReference type="SAM" id="MobiDB-lite"/>
    </source>
</evidence>
<evidence type="ECO:0000313" key="4">
    <source>
        <dbReference type="Proteomes" id="UP001267290"/>
    </source>
</evidence>
<dbReference type="EMBL" id="JAVDSB010000002">
    <property type="protein sequence ID" value="MDR6550538.1"/>
    <property type="molecule type" value="Genomic_DNA"/>
</dbReference>
<feature type="chain" id="PRO_5045331239" evidence="2">
    <location>
        <begin position="24"/>
        <end position="466"/>
    </location>
</feature>
<keyword evidence="4" id="KW-1185">Reference proteome</keyword>
<reference evidence="3 4" key="1">
    <citation type="submission" date="2023-07" db="EMBL/GenBank/DDBJ databases">
        <title>Sorghum-associated microbial communities from plants grown in Nebraska, USA.</title>
        <authorList>
            <person name="Schachtman D."/>
        </authorList>
    </citation>
    <scope>NUCLEOTIDE SEQUENCE [LARGE SCALE GENOMIC DNA]</scope>
    <source>
        <strain evidence="3 4">CC258</strain>
    </source>
</reference>
<dbReference type="PROSITE" id="PS51257">
    <property type="entry name" value="PROKAR_LIPOPROTEIN"/>
    <property type="match status" value="1"/>
</dbReference>
<comment type="caution">
    <text evidence="3">The sequence shown here is derived from an EMBL/GenBank/DDBJ whole genome shotgun (WGS) entry which is preliminary data.</text>
</comment>
<name>A0ABU1NSX6_9BACL</name>
<dbReference type="PANTHER" id="PTHR43649:SF12">
    <property type="entry name" value="DIACETYLCHITOBIOSE BINDING PROTEIN DASA"/>
    <property type="match status" value="1"/>
</dbReference>
<dbReference type="RefSeq" id="WP_310225431.1">
    <property type="nucleotide sequence ID" value="NZ_JAVDSB010000002.1"/>
</dbReference>
<dbReference type="Proteomes" id="UP001267290">
    <property type="component" value="Unassembled WGS sequence"/>
</dbReference>
<dbReference type="InterPro" id="IPR006059">
    <property type="entry name" value="SBP"/>
</dbReference>
<dbReference type="Pfam" id="PF01547">
    <property type="entry name" value="SBP_bac_1"/>
    <property type="match status" value="1"/>
</dbReference>
<feature type="region of interest" description="Disordered" evidence="1">
    <location>
        <begin position="26"/>
        <end position="49"/>
    </location>
</feature>
<evidence type="ECO:0000256" key="2">
    <source>
        <dbReference type="SAM" id="SignalP"/>
    </source>
</evidence>
<dbReference type="InterPro" id="IPR050490">
    <property type="entry name" value="Bact_solute-bd_prot1"/>
</dbReference>
<proteinExistence type="predicted"/>
<dbReference type="PANTHER" id="PTHR43649">
    <property type="entry name" value="ARABINOSE-BINDING PROTEIN-RELATED"/>
    <property type="match status" value="1"/>
</dbReference>
<keyword evidence="2" id="KW-0732">Signal</keyword>
<keyword evidence="3" id="KW-0813">Transport</keyword>
<evidence type="ECO:0000313" key="3">
    <source>
        <dbReference type="EMBL" id="MDR6550538.1"/>
    </source>
</evidence>
<organism evidence="3 4">
    <name type="scientific">Paenibacillus qinlingensis</name>
    <dbReference type="NCBI Taxonomy" id="1837343"/>
    <lineage>
        <taxon>Bacteria</taxon>
        <taxon>Bacillati</taxon>
        <taxon>Bacillota</taxon>
        <taxon>Bacilli</taxon>
        <taxon>Bacillales</taxon>
        <taxon>Paenibacillaceae</taxon>
        <taxon>Paenibacillus</taxon>
    </lineage>
</organism>
<dbReference type="Gene3D" id="3.40.190.10">
    <property type="entry name" value="Periplasmic binding protein-like II"/>
    <property type="match status" value="1"/>
</dbReference>
<sequence>MKKITRGSSITSLVLATMMIAGCGSSGSTGNSQTSSQPEAAKSAAPAATTAAPAAADKAAKISWWGAWNEDQGPGDMIKEFNKKFPNIKVEYVKFANTDEGNVKVDTSLIAGQEMDVFFNYGVPRVEARAKKKLLQDLTEFISKDKFDVEAELGKEIYKQDGKYFGLPVSSLTDSVFINKKLLDEAGLPVPKSWSLDEYKEYAKKLTKGDGPARVYGTSDFHSLYYWTMPVRSVLGTNAWYNKDGASNFDYAGYKKALEFKFAMENVDKIQYPYTEIKSTKAQVFDLFMQKKTAMAVASNAISRFIGDTTQYPRDFITTVAPLPTLEKDQKQNLNNGLHYFGYLSMNPNTKEKEASWQFMKWLATEGSIHLAKVGHIPTWKKTNKDALVKVMFGEDADKKIDLEAFKRVVLDYDSVSYNDTIFTGYAELNKLLQDEAEKALFGVQKIDEALANMKKKSDEAIKNSK</sequence>
<dbReference type="SUPFAM" id="SSF53850">
    <property type="entry name" value="Periplasmic binding protein-like II"/>
    <property type="match status" value="1"/>
</dbReference>
<gene>
    <name evidence="3" type="ORF">J2736_001725</name>
</gene>